<dbReference type="Proteomes" id="UP000308886">
    <property type="component" value="Unassembled WGS sequence"/>
</dbReference>
<dbReference type="EMBL" id="SRZC01000011">
    <property type="protein sequence ID" value="TGX82182.1"/>
    <property type="molecule type" value="Genomic_DNA"/>
</dbReference>
<proteinExistence type="predicted"/>
<evidence type="ECO:0000313" key="1">
    <source>
        <dbReference type="EMBL" id="TGX82182.1"/>
    </source>
</evidence>
<reference evidence="1" key="1">
    <citation type="submission" date="2019-04" db="EMBL/GenBank/DDBJ databases">
        <title>Microbes associate with the intestines of laboratory mice.</title>
        <authorList>
            <person name="Navarre W."/>
            <person name="Wong E."/>
            <person name="Huang K."/>
            <person name="Tropini C."/>
            <person name="Ng K."/>
            <person name="Yu B."/>
        </authorList>
    </citation>
    <scope>NUCLEOTIDE SEQUENCE</scope>
    <source>
        <strain evidence="1">NM73_A23</strain>
    </source>
</reference>
<comment type="caution">
    <text evidence="1">The sequence shown here is derived from an EMBL/GenBank/DDBJ whole genome shotgun (WGS) entry which is preliminary data.</text>
</comment>
<name>A0AC61QQ43_9BACT</name>
<sequence length="373" mass="39939">MKNITKLLALGMAGLCFTACTEDYTDWAEPQHNDPEGAVVLPNITSQAAVTSVNVSELDEAANISLVTFQGDVAEDIKMVDSYINLVPSGSTGVTPATIALDASGTTTVGKLNEAVLKVLGEDAESVPYDFDGAVYANLVVNGYATSVKTGDIKINVTPMAVPNVPAVGYIYDTDPVLYLTGSNYGWGGTWLPLVPVYGHPTMSWRIIYLHEGEEFKFAPQADWGNDFGTEATIIDDNAGMNPSGGGNIVVGNAGWYLLIVDNTEGARTVTINKPEIYLIGNTFGSWDAANPDAVFTFPKDENGVFISPKFIADDEVRMHVSIPGADWWQSEFIGLETGEVDFRGNGGDQTRVKVKAGQRLYLNLNGGGALYK</sequence>
<organism evidence="1 2">
    <name type="scientific">Palleniella muris</name>
    <dbReference type="NCBI Taxonomy" id="3038145"/>
    <lineage>
        <taxon>Bacteria</taxon>
        <taxon>Pseudomonadati</taxon>
        <taxon>Bacteroidota</taxon>
        <taxon>Bacteroidia</taxon>
        <taxon>Bacteroidales</taxon>
        <taxon>Prevotellaceae</taxon>
        <taxon>Palleniella</taxon>
    </lineage>
</organism>
<evidence type="ECO:0000313" key="2">
    <source>
        <dbReference type="Proteomes" id="UP000308886"/>
    </source>
</evidence>
<accession>A0AC61QQ43</accession>
<gene>
    <name evidence="1" type="ORF">E5358_07700</name>
</gene>
<protein>
    <submittedName>
        <fullName evidence="1">SusF/SusE family outer membrane protein</fullName>
    </submittedName>
</protein>
<keyword evidence="2" id="KW-1185">Reference proteome</keyword>